<protein>
    <submittedName>
        <fullName evidence="3">ScbA/BarX family gamma-butyrolactone biosynthesis protein</fullName>
    </submittedName>
</protein>
<accession>A0ABV9BBI0</accession>
<proteinExistence type="predicted"/>
<organism evidence="3 4">
    <name type="scientific">Streptomyces vulcanius</name>
    <dbReference type="NCBI Taxonomy" id="1441876"/>
    <lineage>
        <taxon>Bacteria</taxon>
        <taxon>Bacillati</taxon>
        <taxon>Actinomycetota</taxon>
        <taxon>Actinomycetes</taxon>
        <taxon>Kitasatosporales</taxon>
        <taxon>Streptomycetaceae</taxon>
        <taxon>Streptomyces</taxon>
    </lineage>
</organism>
<dbReference type="Proteomes" id="UP001595839">
    <property type="component" value="Unassembled WGS sequence"/>
</dbReference>
<dbReference type="EMBL" id="JBHSFK010000059">
    <property type="protein sequence ID" value="MFC4507658.1"/>
    <property type="molecule type" value="Genomic_DNA"/>
</dbReference>
<feature type="compositionally biased region" description="Polar residues" evidence="1">
    <location>
        <begin position="1"/>
        <end position="18"/>
    </location>
</feature>
<evidence type="ECO:0000313" key="3">
    <source>
        <dbReference type="EMBL" id="MFC4507658.1"/>
    </source>
</evidence>
<dbReference type="InterPro" id="IPR047757">
    <property type="entry name" value="AfsA-like"/>
</dbReference>
<feature type="region of interest" description="Disordered" evidence="1">
    <location>
        <begin position="1"/>
        <end position="22"/>
    </location>
</feature>
<evidence type="ECO:0000313" key="4">
    <source>
        <dbReference type="Proteomes" id="UP001595839"/>
    </source>
</evidence>
<feature type="domain" description="A-factor biosynthesis hotdog" evidence="2">
    <location>
        <begin position="192"/>
        <end position="297"/>
    </location>
</feature>
<evidence type="ECO:0000259" key="2">
    <source>
        <dbReference type="Pfam" id="PF03756"/>
    </source>
</evidence>
<sequence>MTHTAQPSHALSTSSHTVAQDDVHKRKQVEVLLARWERTGSDTFTVTASWPSDHSFYQTADGLYDPLLFVETVRQNVPLISHVGYDVPPGSHLIWQTLTCEVSPSAMRITGTAATIELRISCSQVIRRGSRMAALTMDVVALRDGLLLGTARARFTCNPPAVYRRLRGARGDLESVLATALPPAPPVDAELVDRVRQTDVVLSASEFPHRWLLRTDPTHPILFDHPVDHAPGMLLLEAARQATHALSPAAYSAPVRLDATFTRYVELDQPCWIVAETDLPDLTGRPRAVVTALQAGETAFSCSVATRAPALYRAA</sequence>
<dbReference type="InterPro" id="IPR005509">
    <property type="entry name" value="AfsA_hotdog_dom"/>
</dbReference>
<dbReference type="Pfam" id="PF03756">
    <property type="entry name" value="AfsA"/>
    <property type="match status" value="2"/>
</dbReference>
<evidence type="ECO:0000256" key="1">
    <source>
        <dbReference type="SAM" id="MobiDB-lite"/>
    </source>
</evidence>
<dbReference type="NCBIfam" id="NF041195">
    <property type="entry name" value="ScbA_BarX_GamBu"/>
    <property type="match status" value="1"/>
</dbReference>
<dbReference type="PROSITE" id="PS00430">
    <property type="entry name" value="TONB_DEPENDENT_REC_1"/>
    <property type="match status" value="1"/>
</dbReference>
<feature type="domain" description="A-factor biosynthesis hotdog" evidence="2">
    <location>
        <begin position="23"/>
        <end position="157"/>
    </location>
</feature>
<gene>
    <name evidence="3" type="ORF">ACFPIH_51025</name>
</gene>
<reference evidence="4" key="1">
    <citation type="journal article" date="2019" name="Int. J. Syst. Evol. Microbiol.">
        <title>The Global Catalogue of Microorganisms (GCM) 10K type strain sequencing project: providing services to taxonomists for standard genome sequencing and annotation.</title>
        <authorList>
            <consortium name="The Broad Institute Genomics Platform"/>
            <consortium name="The Broad Institute Genome Sequencing Center for Infectious Disease"/>
            <person name="Wu L."/>
            <person name="Ma J."/>
        </authorList>
    </citation>
    <scope>NUCLEOTIDE SEQUENCE [LARGE SCALE GENOMIC DNA]</scope>
    <source>
        <strain evidence="4">CGMCC 4.7177</strain>
    </source>
</reference>
<name>A0ABV9BBI0_9ACTN</name>
<dbReference type="RefSeq" id="WP_381179556.1">
    <property type="nucleotide sequence ID" value="NZ_JBHSFK010000059.1"/>
</dbReference>
<comment type="caution">
    <text evidence="3">The sequence shown here is derived from an EMBL/GenBank/DDBJ whole genome shotgun (WGS) entry which is preliminary data.</text>
</comment>
<dbReference type="InterPro" id="IPR010916">
    <property type="entry name" value="TonB_box_CS"/>
</dbReference>
<keyword evidence="4" id="KW-1185">Reference proteome</keyword>